<organism evidence="1 2">
    <name type="scientific">Brassica cretica</name>
    <name type="common">Mustard</name>
    <dbReference type="NCBI Taxonomy" id="69181"/>
    <lineage>
        <taxon>Eukaryota</taxon>
        <taxon>Viridiplantae</taxon>
        <taxon>Streptophyta</taxon>
        <taxon>Embryophyta</taxon>
        <taxon>Tracheophyta</taxon>
        <taxon>Spermatophyta</taxon>
        <taxon>Magnoliopsida</taxon>
        <taxon>eudicotyledons</taxon>
        <taxon>Gunneridae</taxon>
        <taxon>Pentapetalae</taxon>
        <taxon>rosids</taxon>
        <taxon>malvids</taxon>
        <taxon>Brassicales</taxon>
        <taxon>Brassicaceae</taxon>
        <taxon>Brassiceae</taxon>
        <taxon>Brassica</taxon>
    </lineage>
</organism>
<accession>A0ABQ7DAZ7</accession>
<proteinExistence type="predicted"/>
<sequence>MSAAQYRLMFRLKYRSTSDGRYRSTDECLRSTVVSECWSTRLVSRSTVVGENQSTNKGCCFWYCWVCT</sequence>
<evidence type="ECO:0000313" key="1">
    <source>
        <dbReference type="EMBL" id="KAF3568996.1"/>
    </source>
</evidence>
<protein>
    <submittedName>
        <fullName evidence="1">Uncharacterized protein</fullName>
    </submittedName>
</protein>
<name>A0ABQ7DAZ7_BRACR</name>
<gene>
    <name evidence="1" type="ORF">DY000_02016071</name>
</gene>
<reference evidence="1 2" key="1">
    <citation type="journal article" date="2020" name="BMC Genomics">
        <title>Intraspecific diversification of the crop wild relative Brassica cretica Lam. using demographic model selection.</title>
        <authorList>
            <person name="Kioukis A."/>
            <person name="Michalopoulou V.A."/>
            <person name="Briers L."/>
            <person name="Pirintsos S."/>
            <person name="Studholme D.J."/>
            <person name="Pavlidis P."/>
            <person name="Sarris P.F."/>
        </authorList>
    </citation>
    <scope>NUCLEOTIDE SEQUENCE [LARGE SCALE GENOMIC DNA]</scope>
    <source>
        <strain evidence="2">cv. PFS-1207/04</strain>
    </source>
</reference>
<comment type="caution">
    <text evidence="1">The sequence shown here is derived from an EMBL/GenBank/DDBJ whole genome shotgun (WGS) entry which is preliminary data.</text>
</comment>
<keyword evidence="2" id="KW-1185">Reference proteome</keyword>
<dbReference type="EMBL" id="QGKV02000759">
    <property type="protein sequence ID" value="KAF3568996.1"/>
    <property type="molecule type" value="Genomic_DNA"/>
</dbReference>
<evidence type="ECO:0000313" key="2">
    <source>
        <dbReference type="Proteomes" id="UP000266723"/>
    </source>
</evidence>
<dbReference type="Proteomes" id="UP000266723">
    <property type="component" value="Unassembled WGS sequence"/>
</dbReference>